<keyword evidence="3" id="KW-1185">Reference proteome</keyword>
<dbReference type="GeneID" id="8738774"/>
<organism evidence="2 3">
    <name type="scientific">Archaeoglobus profundus (strain DSM 5631 / JCM 9629 / NBRC 100127 / Av18)</name>
    <dbReference type="NCBI Taxonomy" id="572546"/>
    <lineage>
        <taxon>Archaea</taxon>
        <taxon>Methanobacteriati</taxon>
        <taxon>Methanobacteriota</taxon>
        <taxon>Archaeoglobi</taxon>
        <taxon>Archaeoglobales</taxon>
        <taxon>Archaeoglobaceae</taxon>
        <taxon>Archaeoglobus</taxon>
    </lineage>
</organism>
<dbReference type="KEGG" id="apo:Arcpr_0127"/>
<name>D2RFX4_ARCPA</name>
<dbReference type="PaxDb" id="572546-Arcpr_0127"/>
<reference evidence="2 3" key="1">
    <citation type="journal article" date="2010" name="Stand. Genomic Sci.">
        <title>Complete genome sequence of Archaeoglobus profundus type strain (AV18).</title>
        <authorList>
            <person name="von Jan M."/>
            <person name="Lapidus A."/>
            <person name="Del Rio T.G."/>
            <person name="Copeland A."/>
            <person name="Tice H."/>
            <person name="Cheng J.F."/>
            <person name="Lucas S."/>
            <person name="Chen F."/>
            <person name="Nolan M."/>
            <person name="Goodwin L."/>
            <person name="Han C."/>
            <person name="Pitluck S."/>
            <person name="Liolios K."/>
            <person name="Ivanova N."/>
            <person name="Mavromatis K."/>
            <person name="Ovchinnikova G."/>
            <person name="Chertkov O."/>
            <person name="Pati A."/>
            <person name="Chen A."/>
            <person name="Palaniappan K."/>
            <person name="Land M."/>
            <person name="Hauser L."/>
            <person name="Chang Y.J."/>
            <person name="Jeffries C.D."/>
            <person name="Saunders E."/>
            <person name="Brettin T."/>
            <person name="Detter J.C."/>
            <person name="Chain P."/>
            <person name="Eichinger K."/>
            <person name="Huber H."/>
            <person name="Spring S."/>
            <person name="Rohde M."/>
            <person name="Goker M."/>
            <person name="Wirth R."/>
            <person name="Woyke T."/>
            <person name="Bristow J."/>
            <person name="Eisen J.A."/>
            <person name="Markowitz V."/>
            <person name="Hugenholtz P."/>
            <person name="Kyrpides N.C."/>
            <person name="Klenk H.P."/>
        </authorList>
    </citation>
    <scope>NUCLEOTIDE SEQUENCE [LARGE SCALE GENOMIC DNA]</scope>
    <source>
        <strain evidence="3">DSM 5631 / JCM 9629 / NBRC 100127 / Av18</strain>
    </source>
</reference>
<proteinExistence type="predicted"/>
<dbReference type="RefSeq" id="WP_012939535.1">
    <property type="nucleotide sequence ID" value="NC_013741.1"/>
</dbReference>
<evidence type="ECO:0000259" key="1">
    <source>
        <dbReference type="Pfam" id="PF04981"/>
    </source>
</evidence>
<dbReference type="STRING" id="572546.Arcpr_0127"/>
<gene>
    <name evidence="2" type="ordered locus">Arcpr_0127</name>
</gene>
<dbReference type="EMBL" id="CP001857">
    <property type="protein sequence ID" value="ADB57199.1"/>
    <property type="molecule type" value="Genomic_DNA"/>
</dbReference>
<dbReference type="InterPro" id="IPR007064">
    <property type="entry name" value="Nmd3_N"/>
</dbReference>
<evidence type="ECO:0000313" key="3">
    <source>
        <dbReference type="Proteomes" id="UP000001901"/>
    </source>
</evidence>
<dbReference type="Proteomes" id="UP000001901">
    <property type="component" value="Chromosome"/>
</dbReference>
<sequence>MKHPCIVQIRDVEEERLENLISKAYKFNVNVEKVKGGVDVYFEDVNDARKFISILKKLLNFEVKFSTKFAGLRKGRVRVLFVYCLRYRG</sequence>
<dbReference type="HOGENOM" id="CLU_2379235_0_0_2"/>
<evidence type="ECO:0000313" key="2">
    <source>
        <dbReference type="EMBL" id="ADB57199.1"/>
    </source>
</evidence>
<protein>
    <recommendedName>
        <fullName evidence="1">Nmd3 N-terminal domain-containing protein</fullName>
    </recommendedName>
</protein>
<feature type="domain" description="Nmd3 N-terminal" evidence="1">
    <location>
        <begin position="5"/>
        <end position="85"/>
    </location>
</feature>
<dbReference type="eggNOG" id="arCOG04149">
    <property type="taxonomic scope" value="Archaea"/>
</dbReference>
<dbReference type="Pfam" id="PF04981">
    <property type="entry name" value="NMD3"/>
    <property type="match status" value="1"/>
</dbReference>
<accession>D2RFX4</accession>
<dbReference type="AlphaFoldDB" id="D2RFX4"/>